<dbReference type="EMBL" id="JAPFFK010000014">
    <property type="protein sequence ID" value="KAJ6718830.1"/>
    <property type="molecule type" value="Genomic_DNA"/>
</dbReference>
<gene>
    <name evidence="1" type="ORF">OIU79_006653</name>
</gene>
<dbReference type="Proteomes" id="UP001151532">
    <property type="component" value="Chromosome 10"/>
</dbReference>
<reference evidence="1" key="2">
    <citation type="journal article" date="2023" name="Int. J. Mol. Sci.">
        <title>De Novo Assembly and Annotation of 11 Diverse Shrub Willow (Salix) Genomes Reveals Novel Gene Organization in Sex-Linked Regions.</title>
        <authorList>
            <person name="Hyden B."/>
            <person name="Feng K."/>
            <person name="Yates T.B."/>
            <person name="Jawdy S."/>
            <person name="Cereghino C."/>
            <person name="Smart L.B."/>
            <person name="Muchero W."/>
        </authorList>
    </citation>
    <scope>NUCLEOTIDE SEQUENCE</scope>
    <source>
        <tissue evidence="1">Shoot tip</tissue>
    </source>
</reference>
<sequence length="58" mass="6621">MHSPNSALYQARNSGECNCKALFVCSFAISFTHIYKRTLLLLDATTTTRHFLCSHRRS</sequence>
<evidence type="ECO:0000313" key="2">
    <source>
        <dbReference type="Proteomes" id="UP001151532"/>
    </source>
</evidence>
<dbReference type="AlphaFoldDB" id="A0A9Q0Z2F8"/>
<keyword evidence="2" id="KW-1185">Reference proteome</keyword>
<name>A0A9Q0Z2F8_SALPP</name>
<accession>A0A9Q0Z2F8</accession>
<reference evidence="1" key="1">
    <citation type="submission" date="2022-11" db="EMBL/GenBank/DDBJ databases">
        <authorList>
            <person name="Hyden B.L."/>
            <person name="Feng K."/>
            <person name="Yates T."/>
            <person name="Jawdy S."/>
            <person name="Smart L.B."/>
            <person name="Muchero W."/>
        </authorList>
    </citation>
    <scope>NUCLEOTIDE SEQUENCE</scope>
    <source>
        <tissue evidence="1">Shoot tip</tissue>
    </source>
</reference>
<protein>
    <submittedName>
        <fullName evidence="1">Uncharacterized protein</fullName>
    </submittedName>
</protein>
<organism evidence="1 2">
    <name type="scientific">Salix purpurea</name>
    <name type="common">Purple osier willow</name>
    <dbReference type="NCBI Taxonomy" id="77065"/>
    <lineage>
        <taxon>Eukaryota</taxon>
        <taxon>Viridiplantae</taxon>
        <taxon>Streptophyta</taxon>
        <taxon>Embryophyta</taxon>
        <taxon>Tracheophyta</taxon>
        <taxon>Spermatophyta</taxon>
        <taxon>Magnoliopsida</taxon>
        <taxon>eudicotyledons</taxon>
        <taxon>Gunneridae</taxon>
        <taxon>Pentapetalae</taxon>
        <taxon>rosids</taxon>
        <taxon>fabids</taxon>
        <taxon>Malpighiales</taxon>
        <taxon>Salicaceae</taxon>
        <taxon>Saliceae</taxon>
        <taxon>Salix</taxon>
    </lineage>
</organism>
<evidence type="ECO:0000313" key="1">
    <source>
        <dbReference type="EMBL" id="KAJ6718830.1"/>
    </source>
</evidence>
<proteinExistence type="predicted"/>
<comment type="caution">
    <text evidence="1">The sequence shown here is derived from an EMBL/GenBank/DDBJ whole genome shotgun (WGS) entry which is preliminary data.</text>
</comment>